<dbReference type="AlphaFoldDB" id="A0A5S9Y1Z4"/>
<evidence type="ECO:0000313" key="1">
    <source>
        <dbReference type="EMBL" id="CAA0400657.1"/>
    </source>
</evidence>
<organism evidence="1 2">
    <name type="scientific">Arabidopsis thaliana</name>
    <name type="common">Mouse-ear cress</name>
    <dbReference type="NCBI Taxonomy" id="3702"/>
    <lineage>
        <taxon>Eukaryota</taxon>
        <taxon>Viridiplantae</taxon>
        <taxon>Streptophyta</taxon>
        <taxon>Embryophyta</taxon>
        <taxon>Tracheophyta</taxon>
        <taxon>Spermatophyta</taxon>
        <taxon>Magnoliopsida</taxon>
        <taxon>eudicotyledons</taxon>
        <taxon>Gunneridae</taxon>
        <taxon>Pentapetalae</taxon>
        <taxon>rosids</taxon>
        <taxon>malvids</taxon>
        <taxon>Brassicales</taxon>
        <taxon>Brassicaceae</taxon>
        <taxon>Camelineae</taxon>
        <taxon>Arabidopsis</taxon>
    </lineage>
</organism>
<dbReference type="Proteomes" id="UP000434276">
    <property type="component" value="Unassembled WGS sequence"/>
</dbReference>
<reference evidence="1 2" key="1">
    <citation type="submission" date="2019-12" db="EMBL/GenBank/DDBJ databases">
        <authorList>
            <person name="Jiao W.-B."/>
            <person name="Schneeberger K."/>
        </authorList>
    </citation>
    <scope>NUCLEOTIDE SEQUENCE [LARGE SCALE GENOMIC DNA]</scope>
    <source>
        <strain evidence="2">cv. C24</strain>
    </source>
</reference>
<gene>
    <name evidence="1" type="ORF">C24_LOCUS21168</name>
</gene>
<evidence type="ECO:0000313" key="2">
    <source>
        <dbReference type="Proteomes" id="UP000434276"/>
    </source>
</evidence>
<accession>A0A5S9Y1Z4</accession>
<dbReference type="EMBL" id="CACSHJ010000096">
    <property type="protein sequence ID" value="CAA0400657.1"/>
    <property type="molecule type" value="Genomic_DNA"/>
</dbReference>
<protein>
    <submittedName>
        <fullName evidence="1">Uncharacterized protein</fullName>
    </submittedName>
</protein>
<name>A0A5S9Y1Z4_ARATH</name>
<proteinExistence type="predicted"/>
<sequence>MIRQYYEESKNDEVAQGKKVSARSFQRHKDHLLVPCGVIGIRPQSWLLADYVIPDLSWEISHKYASLVYFDDDFRFQMVKNFASVLG</sequence>